<name>A0A5J4RRB6_9ZZZZ</name>
<organism evidence="1">
    <name type="scientific">termite gut metagenome</name>
    <dbReference type="NCBI Taxonomy" id="433724"/>
    <lineage>
        <taxon>unclassified sequences</taxon>
        <taxon>metagenomes</taxon>
        <taxon>organismal metagenomes</taxon>
    </lineage>
</organism>
<protein>
    <submittedName>
        <fullName evidence="1">Uncharacterized protein</fullName>
    </submittedName>
</protein>
<accession>A0A5J4RRB6</accession>
<reference evidence="1" key="1">
    <citation type="submission" date="2019-03" db="EMBL/GenBank/DDBJ databases">
        <title>Single cell metagenomics reveals metabolic interactions within the superorganism composed of flagellate Streblomastix strix and complex community of Bacteroidetes bacteria on its surface.</title>
        <authorList>
            <person name="Treitli S.C."/>
            <person name="Kolisko M."/>
            <person name="Husnik F."/>
            <person name="Keeling P."/>
            <person name="Hampl V."/>
        </authorList>
    </citation>
    <scope>NUCLEOTIDE SEQUENCE</scope>
    <source>
        <strain evidence="1">STM</strain>
    </source>
</reference>
<dbReference type="EMBL" id="SNRY01000872">
    <property type="protein sequence ID" value="KAA6335660.1"/>
    <property type="molecule type" value="Genomic_DNA"/>
</dbReference>
<proteinExistence type="predicted"/>
<gene>
    <name evidence="1" type="ORF">EZS27_016133</name>
</gene>
<sequence>MEKTDYAKRDEAVTDYAIDSLNRKIISREEVLIILSEIATGKSDKVSISDSIEAIRVLSNIQGWNTSNDMDIMIKWD</sequence>
<comment type="caution">
    <text evidence="1">The sequence shown here is derived from an EMBL/GenBank/DDBJ whole genome shotgun (WGS) entry which is preliminary data.</text>
</comment>
<evidence type="ECO:0000313" key="1">
    <source>
        <dbReference type="EMBL" id="KAA6335660.1"/>
    </source>
</evidence>
<dbReference type="AlphaFoldDB" id="A0A5J4RRB6"/>